<dbReference type="eggNOG" id="KOG2480">
    <property type="taxonomic scope" value="Eukaryota"/>
</dbReference>
<dbReference type="Pfam" id="PF00368">
    <property type="entry name" value="HMG-CoA_red"/>
    <property type="match status" value="1"/>
</dbReference>
<dbReference type="InParanoid" id="D7FUE1"/>
<dbReference type="Gene3D" id="3.90.770.10">
    <property type="entry name" value="3-hydroxy-3-methylglutaryl-coenzyme A Reductase, Chain A, domain 2"/>
    <property type="match status" value="1"/>
</dbReference>
<evidence type="ECO:0000256" key="2">
    <source>
        <dbReference type="ARBA" id="ARBA00012999"/>
    </source>
</evidence>
<name>D7FUE1_ECTSI</name>
<protein>
    <recommendedName>
        <fullName evidence="2">hydroxymethylglutaryl-CoA reductase (NADPH)</fullName>
        <ecNumber evidence="2">1.1.1.34</ecNumber>
    </recommendedName>
</protein>
<gene>
    <name evidence="7" type="primary">HMGR1</name>
    <name evidence="7" type="ORF">Esi_0027_0087</name>
</gene>
<evidence type="ECO:0000256" key="6">
    <source>
        <dbReference type="SAM" id="Phobius"/>
    </source>
</evidence>
<dbReference type="PANTHER" id="PTHR10572:SF24">
    <property type="entry name" value="3-HYDROXY-3-METHYLGLUTARYL-COENZYME A REDUCTASE"/>
    <property type="match status" value="1"/>
</dbReference>
<dbReference type="GO" id="GO:0008299">
    <property type="term" value="P:isoprenoid biosynthetic process"/>
    <property type="evidence" value="ECO:0007669"/>
    <property type="project" value="TreeGrafter"/>
</dbReference>
<accession>D7FUE1</accession>
<dbReference type="GO" id="GO:0005778">
    <property type="term" value="C:peroxisomal membrane"/>
    <property type="evidence" value="ECO:0007669"/>
    <property type="project" value="TreeGrafter"/>
</dbReference>
<comment type="similarity">
    <text evidence="1">Belongs to the HMG-CoA reductase family.</text>
</comment>
<dbReference type="InterPro" id="IPR002202">
    <property type="entry name" value="HMG_CoA_Rdtase"/>
</dbReference>
<dbReference type="InterPro" id="IPR023074">
    <property type="entry name" value="HMG_CoA_Rdtase_cat_sf"/>
</dbReference>
<feature type="transmembrane region" description="Helical" evidence="6">
    <location>
        <begin position="21"/>
        <end position="43"/>
    </location>
</feature>
<sequence>MSTVSQDLQALVVKASREGGLFLMANASVLSAAAIAFVFFSAMTRLFSDSSDERPVKQRPAEPRPRWEVLRVLNYLVIGLFVCSITYVVFNYRTMSHAENGNGGLFPILVIWSVCMAYFFGFFGISFLDTSAMERSPSSFGLSHLDTHLYASERKRAVQFAEPPAKGSASNGTMCGKETPQLASSSTPPVAEPSSCSSNNGGGKSLKEKTAATPPPALGPVPDGEDYSTMTDEEVAACVVTGKLKDHQLEKKLGDHARAVVVRRSLFERRIGRSMESLPVEGYDYERIFGANCEIVCGYIPIPVGIVGPLTLNGQEVYVPMATTEGCLVASTNRGCKAISQGGGCRAALLKDGITRAPCLRMPDAMAAADLKKWSEMPDNFEAIKAAFQTTTRFGKLQGLMSTVAGRNVYLRFNCFAGDAMGMNMVSKGVLAVVDLLQKEFPEMELVAISGNMCTDKKSAAINWVEGRGKSIVCEARIPGKHVEATLKTTVKVIRPGETGRDDDDIRCTLIFQAAKNNAADGSTGATLALRDLGAPPEAAAAAAAATPAGGATTEHTAVTSSDPARRRRSASTFAPPLPLARLTRVMCLPGSGEGESLRFVILAAARGGPPAGDDPCSQGGPPAGCGRTGRTGGPLVTEEAEPFGILRATSGEDFRALVLGVASVKSALNSPFRTRQPIPRVGQLPGTNPAGSPAPSTTSSAAAAAACLPWQGARVCIAELARTRTFFGAVAAVEAEARRAGRENGIPLRDQNLLICTSVQ</sequence>
<keyword evidence="3" id="KW-0521">NADP</keyword>
<keyword evidence="6" id="KW-1133">Transmembrane helix</keyword>
<feature type="region of interest" description="Disordered" evidence="5">
    <location>
        <begin position="541"/>
        <end position="572"/>
    </location>
</feature>
<proteinExistence type="inferred from homology"/>
<feature type="compositionally biased region" description="Low complexity" evidence="5">
    <location>
        <begin position="690"/>
        <end position="699"/>
    </location>
</feature>
<dbReference type="Gene3D" id="1.10.3270.10">
    <property type="entry name" value="HMGR, N-terminal domain"/>
    <property type="match status" value="1"/>
</dbReference>
<dbReference type="InterPro" id="IPR023282">
    <property type="entry name" value="HMG_CoA_Rdtase_N"/>
</dbReference>
<feature type="transmembrane region" description="Helical" evidence="6">
    <location>
        <begin position="72"/>
        <end position="92"/>
    </location>
</feature>
<evidence type="ECO:0000313" key="8">
    <source>
        <dbReference type="Proteomes" id="UP000002630"/>
    </source>
</evidence>
<evidence type="ECO:0000256" key="3">
    <source>
        <dbReference type="ARBA" id="ARBA00022857"/>
    </source>
</evidence>
<feature type="region of interest" description="Disordered" evidence="5">
    <location>
        <begin position="676"/>
        <end position="699"/>
    </location>
</feature>
<dbReference type="PANTHER" id="PTHR10572">
    <property type="entry name" value="3-HYDROXY-3-METHYLGLUTARYL-COENZYME A REDUCTASE"/>
    <property type="match status" value="1"/>
</dbReference>
<dbReference type="PRINTS" id="PR00071">
    <property type="entry name" value="HMGCOARDTASE"/>
</dbReference>
<evidence type="ECO:0000256" key="5">
    <source>
        <dbReference type="SAM" id="MobiDB-lite"/>
    </source>
</evidence>
<organism evidence="7 8">
    <name type="scientific">Ectocarpus siliculosus</name>
    <name type="common">Brown alga</name>
    <name type="synonym">Conferva siliculosa</name>
    <dbReference type="NCBI Taxonomy" id="2880"/>
    <lineage>
        <taxon>Eukaryota</taxon>
        <taxon>Sar</taxon>
        <taxon>Stramenopiles</taxon>
        <taxon>Ochrophyta</taxon>
        <taxon>PX clade</taxon>
        <taxon>Phaeophyceae</taxon>
        <taxon>Ectocarpales</taxon>
        <taxon>Ectocarpaceae</taxon>
        <taxon>Ectocarpus</taxon>
    </lineage>
</organism>
<dbReference type="FunFam" id="3.30.70.420:FF:000001">
    <property type="entry name" value="3-hydroxy-3-methylglutaryl coenzyme A reductase"/>
    <property type="match status" value="1"/>
</dbReference>
<dbReference type="InterPro" id="IPR009029">
    <property type="entry name" value="HMG_CoA_Rdtase_sub-bd_dom_sf"/>
</dbReference>
<evidence type="ECO:0000256" key="4">
    <source>
        <dbReference type="ARBA" id="ARBA00023002"/>
    </source>
</evidence>
<feature type="region of interest" description="Disordered" evidence="5">
    <location>
        <begin position="161"/>
        <end position="227"/>
    </location>
</feature>
<dbReference type="Gene3D" id="3.30.70.420">
    <property type="entry name" value="Hydroxymethylglutaryl-CoA reductase, class I/II, NAD/NADP-binding domain"/>
    <property type="match status" value="1"/>
</dbReference>
<dbReference type="SUPFAM" id="SSF56542">
    <property type="entry name" value="Substrate-binding domain of HMG-CoA reductase"/>
    <property type="match status" value="1"/>
</dbReference>
<dbReference type="PROSITE" id="PS00066">
    <property type="entry name" value="HMG_COA_REDUCTASE_1"/>
    <property type="match status" value="1"/>
</dbReference>
<keyword evidence="6" id="KW-0472">Membrane</keyword>
<dbReference type="GO" id="GO:0016126">
    <property type="term" value="P:sterol biosynthetic process"/>
    <property type="evidence" value="ECO:0007669"/>
    <property type="project" value="TreeGrafter"/>
</dbReference>
<feature type="compositionally biased region" description="Low complexity" evidence="5">
    <location>
        <begin position="541"/>
        <end position="555"/>
    </location>
</feature>
<dbReference type="GO" id="GO:0005789">
    <property type="term" value="C:endoplasmic reticulum membrane"/>
    <property type="evidence" value="ECO:0007669"/>
    <property type="project" value="TreeGrafter"/>
</dbReference>
<reference evidence="7 8" key="1">
    <citation type="journal article" date="2010" name="Nature">
        <title>The Ectocarpus genome and the independent evolution of multicellularity in brown algae.</title>
        <authorList>
            <person name="Cock J.M."/>
            <person name="Sterck L."/>
            <person name="Rouze P."/>
            <person name="Scornet D."/>
            <person name="Allen A.E."/>
            <person name="Amoutzias G."/>
            <person name="Anthouard V."/>
            <person name="Artiguenave F."/>
            <person name="Aury J.M."/>
            <person name="Badger J.H."/>
            <person name="Beszteri B."/>
            <person name="Billiau K."/>
            <person name="Bonnet E."/>
            <person name="Bothwell J.H."/>
            <person name="Bowler C."/>
            <person name="Boyen C."/>
            <person name="Brownlee C."/>
            <person name="Carrano C.J."/>
            <person name="Charrier B."/>
            <person name="Cho G.Y."/>
            <person name="Coelho S.M."/>
            <person name="Collen J."/>
            <person name="Corre E."/>
            <person name="Da Silva C."/>
            <person name="Delage L."/>
            <person name="Delaroque N."/>
            <person name="Dittami S.M."/>
            <person name="Doulbeau S."/>
            <person name="Elias M."/>
            <person name="Farnham G."/>
            <person name="Gachon C.M."/>
            <person name="Gschloessl B."/>
            <person name="Heesch S."/>
            <person name="Jabbari K."/>
            <person name="Jubin C."/>
            <person name="Kawai H."/>
            <person name="Kimura K."/>
            <person name="Kloareg B."/>
            <person name="Kupper F.C."/>
            <person name="Lang D."/>
            <person name="Le Bail A."/>
            <person name="Leblanc C."/>
            <person name="Lerouge P."/>
            <person name="Lohr M."/>
            <person name="Lopez P.J."/>
            <person name="Martens C."/>
            <person name="Maumus F."/>
            <person name="Michel G."/>
            <person name="Miranda-Saavedra D."/>
            <person name="Morales J."/>
            <person name="Moreau H."/>
            <person name="Motomura T."/>
            <person name="Nagasato C."/>
            <person name="Napoli C.A."/>
            <person name="Nelson D.R."/>
            <person name="Nyvall-Collen P."/>
            <person name="Peters A.F."/>
            <person name="Pommier C."/>
            <person name="Potin P."/>
            <person name="Poulain J."/>
            <person name="Quesneville H."/>
            <person name="Read B."/>
            <person name="Rensing S.A."/>
            <person name="Ritter A."/>
            <person name="Rousvoal S."/>
            <person name="Samanta M."/>
            <person name="Samson G."/>
            <person name="Schroeder D.C."/>
            <person name="Segurens B."/>
            <person name="Strittmatter M."/>
            <person name="Tonon T."/>
            <person name="Tregear J.W."/>
            <person name="Valentin K."/>
            <person name="von Dassow P."/>
            <person name="Yamagishi T."/>
            <person name="Van de Peer Y."/>
            <person name="Wincker P."/>
        </authorList>
    </citation>
    <scope>NUCLEOTIDE SEQUENCE [LARGE SCALE GENOMIC DNA]</scope>
    <source>
        <strain evidence="8">Ec32 / CCAP1310/4</strain>
    </source>
</reference>
<feature type="transmembrane region" description="Helical" evidence="6">
    <location>
        <begin position="104"/>
        <end position="128"/>
    </location>
</feature>
<keyword evidence="4 7" id="KW-0560">Oxidoreductase</keyword>
<dbReference type="InterPro" id="IPR009023">
    <property type="entry name" value="HMG_CoA_Rdtase_NAD(P)-bd_sf"/>
</dbReference>
<dbReference type="AlphaFoldDB" id="D7FUE1"/>
<keyword evidence="6" id="KW-0812">Transmembrane</keyword>
<dbReference type="EMBL" id="FN649734">
    <property type="protein sequence ID" value="CBJ26211.1"/>
    <property type="molecule type" value="Genomic_DNA"/>
</dbReference>
<keyword evidence="8" id="KW-1185">Reference proteome</keyword>
<dbReference type="STRING" id="2880.D7FUE1"/>
<dbReference type="GO" id="GO:0004420">
    <property type="term" value="F:hydroxymethylglutaryl-CoA reductase (NADPH) activity"/>
    <property type="evidence" value="ECO:0007669"/>
    <property type="project" value="UniProtKB-EC"/>
</dbReference>
<dbReference type="EMBL" id="FN648453">
    <property type="protein sequence ID" value="CBJ26211.1"/>
    <property type="molecule type" value="Genomic_DNA"/>
</dbReference>
<dbReference type="InterPro" id="IPR023076">
    <property type="entry name" value="HMG_CoA_Rdtase_CS"/>
</dbReference>
<dbReference type="Proteomes" id="UP000002630">
    <property type="component" value="Linkage Group LG09"/>
</dbReference>
<dbReference type="SUPFAM" id="SSF55035">
    <property type="entry name" value="NAD-binding domain of HMG-CoA reductase"/>
    <property type="match status" value="1"/>
</dbReference>
<dbReference type="SMR" id="D7FUE1"/>
<dbReference type="GO" id="GO:0015936">
    <property type="term" value="P:coenzyme A metabolic process"/>
    <property type="evidence" value="ECO:0007669"/>
    <property type="project" value="InterPro"/>
</dbReference>
<dbReference type="EC" id="1.1.1.34" evidence="2"/>
<dbReference type="OrthoDB" id="310654at2759"/>
<dbReference type="PROSITE" id="PS50065">
    <property type="entry name" value="HMG_COA_REDUCTASE_4"/>
    <property type="match status" value="1"/>
</dbReference>
<evidence type="ECO:0000313" key="7">
    <source>
        <dbReference type="EMBL" id="CBJ26211.1"/>
    </source>
</evidence>
<evidence type="ECO:0000256" key="1">
    <source>
        <dbReference type="ARBA" id="ARBA00007661"/>
    </source>
</evidence>